<proteinExistence type="inferred from homology"/>
<name>A0A7T3E706_SPHPI</name>
<dbReference type="Pfam" id="PF00126">
    <property type="entry name" value="HTH_1"/>
    <property type="match status" value="1"/>
</dbReference>
<dbReference type="GO" id="GO:0003700">
    <property type="term" value="F:DNA-binding transcription factor activity"/>
    <property type="evidence" value="ECO:0007669"/>
    <property type="project" value="InterPro"/>
</dbReference>
<sequence>MRGSEFAELMAFLAVAEERSFRRAAQRLGISPSALSHSMRALEERLGARLLHRTTRSVAPTEAGQDLLHRLRPAIAEVDEAVRDVTAFQQRPRGRVRINLPRAAAELVIMPKLKAFRDAYPDVRVDLAIDDAITDVVARGFDAGIRSGGIVERDMISVPLTSDLRMAVVGSPALLGGLPKIGDPADLKGVPCVTYRWLQSDVLHPWRFDGPDGPIEIIVDSVLTTNATDMLLGSAIAGVGLAYLVESLVAPPVFAGSLVRVLEDWCRPFPGFYLYFSSRRQMPSALRVFVDFMKMANPYSYPQHVENS</sequence>
<dbReference type="Pfam" id="PF03466">
    <property type="entry name" value="LysR_substrate"/>
    <property type="match status" value="1"/>
</dbReference>
<dbReference type="RefSeq" id="WP_197939364.1">
    <property type="nucleotide sequence ID" value="NZ_CP065714.1"/>
</dbReference>
<evidence type="ECO:0000256" key="2">
    <source>
        <dbReference type="ARBA" id="ARBA00023015"/>
    </source>
</evidence>
<keyword evidence="4" id="KW-0804">Transcription</keyword>
<evidence type="ECO:0000313" key="6">
    <source>
        <dbReference type="EMBL" id="QPT11217.1"/>
    </source>
</evidence>
<dbReference type="InterPro" id="IPR058163">
    <property type="entry name" value="LysR-type_TF_proteobact-type"/>
</dbReference>
<evidence type="ECO:0000259" key="5">
    <source>
        <dbReference type="PROSITE" id="PS50931"/>
    </source>
</evidence>
<dbReference type="PROSITE" id="PS50931">
    <property type="entry name" value="HTH_LYSR"/>
    <property type="match status" value="1"/>
</dbReference>
<evidence type="ECO:0000256" key="4">
    <source>
        <dbReference type="ARBA" id="ARBA00023163"/>
    </source>
</evidence>
<dbReference type="PANTHER" id="PTHR30537">
    <property type="entry name" value="HTH-TYPE TRANSCRIPTIONAL REGULATOR"/>
    <property type="match status" value="1"/>
</dbReference>
<feature type="domain" description="HTH lysR-type" evidence="5">
    <location>
        <begin position="1"/>
        <end position="61"/>
    </location>
</feature>
<dbReference type="InterPro" id="IPR036388">
    <property type="entry name" value="WH-like_DNA-bd_sf"/>
</dbReference>
<dbReference type="InterPro" id="IPR005119">
    <property type="entry name" value="LysR_subst-bd"/>
</dbReference>
<dbReference type="Gene3D" id="1.10.10.10">
    <property type="entry name" value="Winged helix-like DNA-binding domain superfamily/Winged helix DNA-binding domain"/>
    <property type="match status" value="1"/>
</dbReference>
<dbReference type="Gene3D" id="3.40.190.290">
    <property type="match status" value="1"/>
</dbReference>
<dbReference type="GO" id="GO:0043565">
    <property type="term" value="F:sequence-specific DNA binding"/>
    <property type="evidence" value="ECO:0007669"/>
    <property type="project" value="TreeGrafter"/>
</dbReference>
<protein>
    <submittedName>
        <fullName evidence="6">LysR family transcriptional regulator</fullName>
    </submittedName>
</protein>
<keyword evidence="2" id="KW-0805">Transcription regulation</keyword>
<dbReference type="GO" id="GO:0006351">
    <property type="term" value="P:DNA-templated transcription"/>
    <property type="evidence" value="ECO:0007669"/>
    <property type="project" value="TreeGrafter"/>
</dbReference>
<dbReference type="PRINTS" id="PR00039">
    <property type="entry name" value="HTHLYSR"/>
</dbReference>
<accession>A0A7T3E706</accession>
<reference evidence="6 7" key="1">
    <citation type="submission" date="2020-12" db="EMBL/GenBank/DDBJ databases">
        <title>FDA dAtabase for Regulatory Grade micrObial Sequences (FDA-ARGOS): Supporting development and validation of Infectious Disease Dx tests.</title>
        <authorList>
            <person name="Sproer C."/>
            <person name="Gronow S."/>
            <person name="Severitt S."/>
            <person name="Schroder I."/>
            <person name="Tallon L."/>
            <person name="Sadzewicz L."/>
            <person name="Zhao X."/>
            <person name="Boylan J."/>
            <person name="Ott S."/>
            <person name="Bowen H."/>
            <person name="Vavikolanu K."/>
            <person name="Mehta A."/>
            <person name="Aluvathingal J."/>
            <person name="Nadendla S."/>
            <person name="Lowell S."/>
            <person name="Myers T."/>
            <person name="Yan Y."/>
            <person name="Sichtig H."/>
        </authorList>
    </citation>
    <scope>NUCLEOTIDE SEQUENCE [LARGE SCALE GENOMIC DNA]</scope>
    <source>
        <strain evidence="6 7">FDAARGOS_881</strain>
        <plasmid evidence="6 7">unnamed1</plasmid>
    </source>
</reference>
<keyword evidence="3" id="KW-0238">DNA-binding</keyword>
<geneLocation type="plasmid" evidence="6 7">
    <name>unnamed1</name>
</geneLocation>
<dbReference type="InterPro" id="IPR000847">
    <property type="entry name" value="LysR_HTH_N"/>
</dbReference>
<dbReference type="FunFam" id="1.10.10.10:FF:000001">
    <property type="entry name" value="LysR family transcriptional regulator"/>
    <property type="match status" value="1"/>
</dbReference>
<dbReference type="SUPFAM" id="SSF53850">
    <property type="entry name" value="Periplasmic binding protein-like II"/>
    <property type="match status" value="1"/>
</dbReference>
<dbReference type="InterPro" id="IPR036390">
    <property type="entry name" value="WH_DNA-bd_sf"/>
</dbReference>
<dbReference type="SUPFAM" id="SSF46785">
    <property type="entry name" value="Winged helix' DNA-binding domain"/>
    <property type="match status" value="1"/>
</dbReference>
<keyword evidence="6" id="KW-0614">Plasmid</keyword>
<dbReference type="Proteomes" id="UP000594836">
    <property type="component" value="Plasmid unnamed1"/>
</dbReference>
<dbReference type="PANTHER" id="PTHR30537:SF1">
    <property type="entry name" value="HTH-TYPE TRANSCRIPTIONAL REGULATOR PGRR"/>
    <property type="match status" value="1"/>
</dbReference>
<evidence type="ECO:0000313" key="7">
    <source>
        <dbReference type="Proteomes" id="UP000594836"/>
    </source>
</evidence>
<organism evidence="6 7">
    <name type="scientific">Sphingomonas paucimobilis</name>
    <name type="common">Pseudomonas paucimobilis</name>
    <dbReference type="NCBI Taxonomy" id="13689"/>
    <lineage>
        <taxon>Bacteria</taxon>
        <taxon>Pseudomonadati</taxon>
        <taxon>Pseudomonadota</taxon>
        <taxon>Alphaproteobacteria</taxon>
        <taxon>Sphingomonadales</taxon>
        <taxon>Sphingomonadaceae</taxon>
        <taxon>Sphingomonas</taxon>
    </lineage>
</organism>
<dbReference type="EMBL" id="CP065714">
    <property type="protein sequence ID" value="QPT11217.1"/>
    <property type="molecule type" value="Genomic_DNA"/>
</dbReference>
<gene>
    <name evidence="6" type="ORF">I6G38_20160</name>
</gene>
<evidence type="ECO:0000256" key="3">
    <source>
        <dbReference type="ARBA" id="ARBA00023125"/>
    </source>
</evidence>
<comment type="similarity">
    <text evidence="1">Belongs to the LysR transcriptional regulatory family.</text>
</comment>
<dbReference type="AlphaFoldDB" id="A0A7T3E706"/>
<evidence type="ECO:0000256" key="1">
    <source>
        <dbReference type="ARBA" id="ARBA00009437"/>
    </source>
</evidence>